<keyword evidence="1" id="KW-0802">TPR repeat</keyword>
<dbReference type="RefSeq" id="XP_023465629.1">
    <property type="nucleotide sequence ID" value="XM_023614285.1"/>
</dbReference>
<dbReference type="InterPro" id="IPR052769">
    <property type="entry name" value="TPR_domain_protein"/>
</dbReference>
<evidence type="ECO:0000313" key="3">
    <source>
        <dbReference type="Proteomes" id="UP000242254"/>
    </source>
</evidence>
<feature type="repeat" description="TPR" evidence="1">
    <location>
        <begin position="31"/>
        <end position="64"/>
    </location>
</feature>
<protein>
    <submittedName>
        <fullName evidence="2">TPR-like protein</fullName>
    </submittedName>
</protein>
<dbReference type="AlphaFoldDB" id="A0A2G4ST42"/>
<dbReference type="PROSITE" id="PS50005">
    <property type="entry name" value="TPR"/>
    <property type="match status" value="2"/>
</dbReference>
<keyword evidence="3" id="KW-1185">Reference proteome</keyword>
<name>A0A2G4ST42_RHIZD</name>
<feature type="repeat" description="TPR" evidence="1">
    <location>
        <begin position="70"/>
        <end position="103"/>
    </location>
</feature>
<dbReference type="InterPro" id="IPR011990">
    <property type="entry name" value="TPR-like_helical_dom_sf"/>
</dbReference>
<dbReference type="PANTHER" id="PTHR46014:SF1">
    <property type="entry name" value="TETRATRICOPEPTIDE REPEAT PROTEIN 1"/>
    <property type="match status" value="1"/>
</dbReference>
<dbReference type="SMART" id="SM00028">
    <property type="entry name" value="TPR"/>
    <property type="match status" value="2"/>
</dbReference>
<proteinExistence type="predicted"/>
<dbReference type="PANTHER" id="PTHR46014">
    <property type="entry name" value="TETRATRICOPEPTIDE REPEAT PROTEIN 1"/>
    <property type="match status" value="1"/>
</dbReference>
<dbReference type="Proteomes" id="UP000242254">
    <property type="component" value="Unassembled WGS sequence"/>
</dbReference>
<dbReference type="EMBL" id="KZ303851">
    <property type="protein sequence ID" value="PHZ11921.1"/>
    <property type="molecule type" value="Genomic_DNA"/>
</dbReference>
<evidence type="ECO:0000256" key="1">
    <source>
        <dbReference type="PROSITE-ProRule" id="PRU00339"/>
    </source>
</evidence>
<dbReference type="GeneID" id="35445274"/>
<reference evidence="2 3" key="1">
    <citation type="journal article" date="2016" name="Proc. Natl. Acad. Sci. U.S.A.">
        <title>Lipid metabolic changes in an early divergent fungus govern the establishment of a mutualistic symbiosis with endobacteria.</title>
        <authorList>
            <person name="Lastovetsky O.A."/>
            <person name="Gaspar M.L."/>
            <person name="Mondo S.J."/>
            <person name="LaButti K.M."/>
            <person name="Sandor L."/>
            <person name="Grigoriev I.V."/>
            <person name="Henry S.A."/>
            <person name="Pawlowska T.E."/>
        </authorList>
    </citation>
    <scope>NUCLEOTIDE SEQUENCE [LARGE SCALE GENOMIC DNA]</scope>
    <source>
        <strain evidence="2 3">ATCC 52813</strain>
    </source>
</reference>
<dbReference type="Gene3D" id="1.25.40.10">
    <property type="entry name" value="Tetratricopeptide repeat domain"/>
    <property type="match status" value="1"/>
</dbReference>
<gene>
    <name evidence="2" type="ORF">RHIMIDRAFT_297740</name>
</gene>
<organism evidence="2 3">
    <name type="scientific">Rhizopus microsporus ATCC 52813</name>
    <dbReference type="NCBI Taxonomy" id="1340429"/>
    <lineage>
        <taxon>Eukaryota</taxon>
        <taxon>Fungi</taxon>
        <taxon>Fungi incertae sedis</taxon>
        <taxon>Mucoromycota</taxon>
        <taxon>Mucoromycotina</taxon>
        <taxon>Mucoromycetes</taxon>
        <taxon>Mucorales</taxon>
        <taxon>Mucorineae</taxon>
        <taxon>Rhizopodaceae</taxon>
        <taxon>Rhizopus</taxon>
    </lineage>
</organism>
<dbReference type="InterPro" id="IPR019734">
    <property type="entry name" value="TPR_rpt"/>
</dbReference>
<dbReference type="STRING" id="1340429.A0A2G4ST42"/>
<sequence>MIIEEADQDGDVFYDSTEYAPGEYEKLIEEATRFKSSGNQHFGQGEYKEAIEQYEHALLACPLTCTKERAVYFANIAACHMKLSEFKDAKDMCTQALKIDPNYTKALLRRAQANERIGTYASMSEALEDYKKLKTLAIDTYILKECERAEKELPTKINLQMEKEKEEMLNKLKDVGNTLLGKFGLSTDNFQFTKDPSGSGGYSVNFVNK</sequence>
<accession>A0A2G4ST42</accession>
<dbReference type="SUPFAM" id="SSF48452">
    <property type="entry name" value="TPR-like"/>
    <property type="match status" value="1"/>
</dbReference>
<dbReference type="Pfam" id="PF00515">
    <property type="entry name" value="TPR_1"/>
    <property type="match status" value="1"/>
</dbReference>
<evidence type="ECO:0000313" key="2">
    <source>
        <dbReference type="EMBL" id="PHZ11921.1"/>
    </source>
</evidence>